<organism evidence="1 2">
    <name type="scientific">Acer negundo</name>
    <name type="common">Box elder</name>
    <dbReference type="NCBI Taxonomy" id="4023"/>
    <lineage>
        <taxon>Eukaryota</taxon>
        <taxon>Viridiplantae</taxon>
        <taxon>Streptophyta</taxon>
        <taxon>Embryophyta</taxon>
        <taxon>Tracheophyta</taxon>
        <taxon>Spermatophyta</taxon>
        <taxon>Magnoliopsida</taxon>
        <taxon>eudicotyledons</taxon>
        <taxon>Gunneridae</taxon>
        <taxon>Pentapetalae</taxon>
        <taxon>rosids</taxon>
        <taxon>malvids</taxon>
        <taxon>Sapindales</taxon>
        <taxon>Sapindaceae</taxon>
        <taxon>Hippocastanoideae</taxon>
        <taxon>Acereae</taxon>
        <taxon>Acer</taxon>
    </lineage>
</organism>
<dbReference type="Proteomes" id="UP001064489">
    <property type="component" value="Chromosome 1"/>
</dbReference>
<evidence type="ECO:0000313" key="1">
    <source>
        <dbReference type="EMBL" id="KAI9195325.1"/>
    </source>
</evidence>
<gene>
    <name evidence="1" type="ORF">LWI28_013839</name>
</gene>
<accession>A0AAD5P0F3</accession>
<keyword evidence="2" id="KW-1185">Reference proteome</keyword>
<evidence type="ECO:0000313" key="2">
    <source>
        <dbReference type="Proteomes" id="UP001064489"/>
    </source>
</evidence>
<reference evidence="1" key="1">
    <citation type="journal article" date="2022" name="Plant J.">
        <title>Strategies of tolerance reflected in two North American maple genomes.</title>
        <authorList>
            <person name="McEvoy S.L."/>
            <person name="Sezen U.U."/>
            <person name="Trouern-Trend A."/>
            <person name="McMahon S.M."/>
            <person name="Schaberg P.G."/>
            <person name="Yang J."/>
            <person name="Wegrzyn J.L."/>
            <person name="Swenson N.G."/>
        </authorList>
    </citation>
    <scope>NUCLEOTIDE SEQUENCE</scope>
    <source>
        <strain evidence="1">91603</strain>
    </source>
</reference>
<proteinExistence type="predicted"/>
<dbReference type="AlphaFoldDB" id="A0AAD5P0F3"/>
<name>A0AAD5P0F3_ACENE</name>
<reference evidence="1" key="2">
    <citation type="submission" date="2023-02" db="EMBL/GenBank/DDBJ databases">
        <authorList>
            <person name="Swenson N.G."/>
            <person name="Wegrzyn J.L."/>
            <person name="Mcevoy S.L."/>
        </authorList>
    </citation>
    <scope>NUCLEOTIDE SEQUENCE</scope>
    <source>
        <strain evidence="1">91603</strain>
        <tissue evidence="1">Leaf</tissue>
    </source>
</reference>
<dbReference type="EMBL" id="JAJSOW010000003">
    <property type="protein sequence ID" value="KAI9195325.1"/>
    <property type="molecule type" value="Genomic_DNA"/>
</dbReference>
<sequence>MDIDHSSALNSTCLPRHFSRSRPLGDVTCRLTSKVEGHISKPLAHRGRKVISTSLSLSQYTDKGKCIAIELSLPVAKRERSLVPAPWERIRRGTYQISSNDEDDDEVPFALAPGASDSAPNSAKEVLLVMSNGSTFFGAPSRFRNLIGGLLNSRLKAYCNFASFMLAELKSTEDKRANLETLLVESQGKFTFMEEG</sequence>
<comment type="caution">
    <text evidence="1">The sequence shown here is derived from an EMBL/GenBank/DDBJ whole genome shotgun (WGS) entry which is preliminary data.</text>
</comment>
<protein>
    <submittedName>
        <fullName evidence="1">Uncharacterized protein</fullName>
    </submittedName>
</protein>